<name>A0AC35U8C3_9BILA</name>
<dbReference type="WBParaSite" id="RSKR_0000911600.1">
    <property type="protein sequence ID" value="RSKR_0000911600.1"/>
    <property type="gene ID" value="RSKR_0000911600"/>
</dbReference>
<dbReference type="Proteomes" id="UP000095286">
    <property type="component" value="Unplaced"/>
</dbReference>
<proteinExistence type="predicted"/>
<sequence>MILTKLPTNSIKAMKEFLSKFRNVDFGDMLEQFNEISNCQDKMFMNREVTFHVAASDYAFDRNRYRDILCYDSNRIKLQVPDSVTDEEERLAESYINASEITIPGLGYNFIAAQGPLTHTIEHWWQMVCEQSIVMLCKLIEHDFPKCEQYYPTEVETPIVAGNFTVSLVSSEKVGSLIIRTMSVKNSETPDSEHTLKQIHFSDWPDHGVPGDISFIFEIIDKLESIQEGTNNSVVAHCSAGCGRTGTCIVLTAIRRLLLEGKLDEIDLKRFVIELRRQRISSVQSLVQYQFLYKCLITLCDTLLKENELMNSTENVTSNDKQVVIAAKDDIVTNNHIESAYGEVLLSLDEDNIDCNEKD</sequence>
<evidence type="ECO:0000313" key="2">
    <source>
        <dbReference type="WBParaSite" id="RSKR_0000911600.1"/>
    </source>
</evidence>
<reference evidence="2" key="1">
    <citation type="submission" date="2016-11" db="UniProtKB">
        <authorList>
            <consortium name="WormBaseParasite"/>
        </authorList>
    </citation>
    <scope>IDENTIFICATION</scope>
    <source>
        <strain evidence="2">KR3021</strain>
    </source>
</reference>
<organism evidence="1 2">
    <name type="scientific">Rhabditophanes sp. KR3021</name>
    <dbReference type="NCBI Taxonomy" id="114890"/>
    <lineage>
        <taxon>Eukaryota</taxon>
        <taxon>Metazoa</taxon>
        <taxon>Ecdysozoa</taxon>
        <taxon>Nematoda</taxon>
        <taxon>Chromadorea</taxon>
        <taxon>Rhabditida</taxon>
        <taxon>Tylenchina</taxon>
        <taxon>Panagrolaimomorpha</taxon>
        <taxon>Strongyloidoidea</taxon>
        <taxon>Alloionematidae</taxon>
        <taxon>Rhabditophanes</taxon>
    </lineage>
</organism>
<protein>
    <submittedName>
        <fullName evidence="2">Protein-tyrosine phosphatase</fullName>
    </submittedName>
</protein>
<accession>A0AC35U8C3</accession>
<evidence type="ECO:0000313" key="1">
    <source>
        <dbReference type="Proteomes" id="UP000095286"/>
    </source>
</evidence>